<feature type="compositionally biased region" description="Polar residues" evidence="1">
    <location>
        <begin position="721"/>
        <end position="735"/>
    </location>
</feature>
<name>A0A814W1R6_9BILA</name>
<dbReference type="Proteomes" id="UP000663864">
    <property type="component" value="Unassembled WGS sequence"/>
</dbReference>
<dbReference type="EMBL" id="CAJNOT010001411">
    <property type="protein sequence ID" value="CAF1195031.1"/>
    <property type="molecule type" value="Genomic_DNA"/>
</dbReference>
<feature type="compositionally biased region" description="Basic and acidic residues" evidence="1">
    <location>
        <begin position="282"/>
        <end position="305"/>
    </location>
</feature>
<evidence type="ECO:0000313" key="3">
    <source>
        <dbReference type="Proteomes" id="UP000663864"/>
    </source>
</evidence>
<evidence type="ECO:0000313" key="2">
    <source>
        <dbReference type="EMBL" id="CAF1195031.1"/>
    </source>
</evidence>
<feature type="region of interest" description="Disordered" evidence="1">
    <location>
        <begin position="708"/>
        <end position="735"/>
    </location>
</feature>
<gene>
    <name evidence="2" type="ORF">ZHD862_LOCUS22527</name>
</gene>
<feature type="region of interest" description="Disordered" evidence="1">
    <location>
        <begin position="282"/>
        <end position="307"/>
    </location>
</feature>
<reference evidence="2" key="1">
    <citation type="submission" date="2021-02" db="EMBL/GenBank/DDBJ databases">
        <authorList>
            <person name="Nowell W R."/>
        </authorList>
    </citation>
    <scope>NUCLEOTIDE SEQUENCE</scope>
</reference>
<evidence type="ECO:0000256" key="1">
    <source>
        <dbReference type="SAM" id="MobiDB-lite"/>
    </source>
</evidence>
<accession>A0A814W1R6</accession>
<dbReference type="AlphaFoldDB" id="A0A814W1R6"/>
<protein>
    <submittedName>
        <fullName evidence="2">Uncharacterized protein</fullName>
    </submittedName>
</protein>
<comment type="caution">
    <text evidence="2">The sequence shown here is derived from an EMBL/GenBank/DDBJ whole genome shotgun (WGS) entry which is preliminary data.</text>
</comment>
<organism evidence="2 3">
    <name type="scientific">Rotaria sordida</name>
    <dbReference type="NCBI Taxonomy" id="392033"/>
    <lineage>
        <taxon>Eukaryota</taxon>
        <taxon>Metazoa</taxon>
        <taxon>Spiralia</taxon>
        <taxon>Gnathifera</taxon>
        <taxon>Rotifera</taxon>
        <taxon>Eurotatoria</taxon>
        <taxon>Bdelloidea</taxon>
        <taxon>Philodinida</taxon>
        <taxon>Philodinidae</taxon>
        <taxon>Rotaria</taxon>
    </lineage>
</organism>
<proteinExistence type="predicted"/>
<sequence>MNDYEKRFQRSIQKLTVPSWYTDTKSSLNIINNSKQSIISTTSIPWKTSYKELQRTPEILCIHVPHSYRSCRSSIATSPSPSIHSWHPNILLDGSKRQKKYEKGVERVSKSSRWYQPTQFIANETINIHTGNIKVSTSTKHKQPSSKNNHYDTPKIHRDDESLILKSNLLVANGDIEKNIITEQTQNMITNEKQQDNHIKSNESQIMPLAITKEPFSHIELEDVTDEEHDNRSLSMKNNNLTPTITNLSLSNEKSDDNELLERVANDLVETVLTDILHLQNLDHDDDKNSGVRELSEDENGLRELDENDMNDTDEFIVFATKPGISNDDEQISNIPRYSLNKLYTFSKTHHNSIHNSKQTTLNQNTSSTSILEKKDVIATNSQLNSNTEELFDQIFSSSPIESQNIILNEYIDKIMCPSNSHLENYRLSEGVNEETARIGRLLLGSIPTSFIDDVHNTSQTPISVQSKLKNTRFIVPDQNDIYDSPRKIYSQTQQRIHEEYDEELNDEVHRDSAYSSNQERINMQQLHYESLSECYSGYSFIQSDFLTPNISSLQSTTDEAYESEPTTMTSSVKITKHIHPNLEHEFEYPSPPPPVPDRRLKPNYLKSPTIKSRLIQQDNIDTVEYSIIQKPKLLPLTSVQQLVISTSNNSNLSSTQIMNSRHYCGSIPVSNKLIQSCIDTITIKSKEDLNDKIKDKRNSRVLNCLHSSKIDDNNNNNNNYKRNTIPKSPPSSLNKMKTKKRKLITDFDEATNGLAILLPASKDNLNDLTNKQNSNRTSTPLTTKRVNGMIKDQRVIDNVKSDRSVFYETSV</sequence>